<evidence type="ECO:0000256" key="2">
    <source>
        <dbReference type="SAM" id="SignalP"/>
    </source>
</evidence>
<feature type="region of interest" description="Disordered" evidence="1">
    <location>
        <begin position="68"/>
        <end position="96"/>
    </location>
</feature>
<evidence type="ECO:0000313" key="4">
    <source>
        <dbReference type="Proteomes" id="UP000199564"/>
    </source>
</evidence>
<sequence>MKKWILSFGLMALISFGVMAQGQRGNNRPNPEEMAKMMTERMTKQLNLTKEQQEKIYVIHLDLAQKREEERQARKAEADARKEEAQKHEERLNEVLTEEQRKQWVELKAERQDRRGQRGEIMSSEEFRRRRGGGSN</sequence>
<dbReference type="AlphaFoldDB" id="A0A1I5E7H8"/>
<feature type="chain" id="PRO_5011693713" description="DUF4890 domain-containing protein" evidence="2">
    <location>
        <begin position="21"/>
        <end position="136"/>
    </location>
</feature>
<evidence type="ECO:0000256" key="1">
    <source>
        <dbReference type="SAM" id="MobiDB-lite"/>
    </source>
</evidence>
<dbReference type="EMBL" id="FOVW01000003">
    <property type="protein sequence ID" value="SFO07270.1"/>
    <property type="molecule type" value="Genomic_DNA"/>
</dbReference>
<feature type="signal peptide" evidence="2">
    <location>
        <begin position="1"/>
        <end position="20"/>
    </location>
</feature>
<accession>A0A1I5E7H8</accession>
<keyword evidence="2" id="KW-0732">Signal</keyword>
<dbReference type="RefSeq" id="WP_091651826.1">
    <property type="nucleotide sequence ID" value="NZ_FOVW01000003.1"/>
</dbReference>
<keyword evidence="4" id="KW-1185">Reference proteome</keyword>
<gene>
    <name evidence="3" type="ORF">SAMN04488519_103321</name>
</gene>
<dbReference type="Proteomes" id="UP000199564">
    <property type="component" value="Unassembled WGS sequence"/>
</dbReference>
<feature type="region of interest" description="Disordered" evidence="1">
    <location>
        <begin position="110"/>
        <end position="136"/>
    </location>
</feature>
<evidence type="ECO:0000313" key="3">
    <source>
        <dbReference type="EMBL" id="SFO07270.1"/>
    </source>
</evidence>
<organism evidence="3 4">
    <name type="scientific">Algoriphagus ornithinivorans</name>
    <dbReference type="NCBI Taxonomy" id="226506"/>
    <lineage>
        <taxon>Bacteria</taxon>
        <taxon>Pseudomonadati</taxon>
        <taxon>Bacteroidota</taxon>
        <taxon>Cytophagia</taxon>
        <taxon>Cytophagales</taxon>
        <taxon>Cyclobacteriaceae</taxon>
        <taxon>Algoriphagus</taxon>
    </lineage>
</organism>
<protein>
    <recommendedName>
        <fullName evidence="5">DUF4890 domain-containing protein</fullName>
    </recommendedName>
</protein>
<name>A0A1I5E7H8_9BACT</name>
<reference evidence="4" key="1">
    <citation type="submission" date="2016-10" db="EMBL/GenBank/DDBJ databases">
        <authorList>
            <person name="Varghese N."/>
            <person name="Submissions S."/>
        </authorList>
    </citation>
    <scope>NUCLEOTIDE SEQUENCE [LARGE SCALE GENOMIC DNA]</scope>
    <source>
        <strain evidence="4">DSM 15282</strain>
    </source>
</reference>
<dbReference type="STRING" id="226506.SAMN04488519_103321"/>
<proteinExistence type="predicted"/>
<evidence type="ECO:0008006" key="5">
    <source>
        <dbReference type="Google" id="ProtNLM"/>
    </source>
</evidence>